<dbReference type="InterPro" id="IPR054126">
    <property type="entry name" value="CprB_TetR_C"/>
</dbReference>
<proteinExistence type="predicted"/>
<feature type="DNA-binding region" description="H-T-H motif" evidence="4">
    <location>
        <begin position="33"/>
        <end position="52"/>
    </location>
</feature>
<dbReference type="Proteomes" id="UP000638353">
    <property type="component" value="Unassembled WGS sequence"/>
</dbReference>
<reference evidence="6" key="1">
    <citation type="journal article" date="2014" name="Int. J. Syst. Evol. Microbiol.">
        <title>Complete genome sequence of Corynebacterium casei LMG S-19264T (=DSM 44701T), isolated from a smear-ripened cheese.</title>
        <authorList>
            <consortium name="US DOE Joint Genome Institute (JGI-PGF)"/>
            <person name="Walter F."/>
            <person name="Albersmeier A."/>
            <person name="Kalinowski J."/>
            <person name="Ruckert C."/>
        </authorList>
    </citation>
    <scope>NUCLEOTIDE SEQUENCE</scope>
    <source>
        <strain evidence="6">JCM 4637</strain>
    </source>
</reference>
<evidence type="ECO:0000313" key="6">
    <source>
        <dbReference type="EMBL" id="GHC94750.1"/>
    </source>
</evidence>
<keyword evidence="1" id="KW-0805">Transcription regulation</keyword>
<dbReference type="PROSITE" id="PS50977">
    <property type="entry name" value="HTH_TETR_2"/>
    <property type="match status" value="1"/>
</dbReference>
<dbReference type="AlphaFoldDB" id="A0A918WY89"/>
<dbReference type="PANTHER" id="PTHR30055">
    <property type="entry name" value="HTH-TYPE TRANSCRIPTIONAL REGULATOR RUTR"/>
    <property type="match status" value="1"/>
</dbReference>
<dbReference type="InterPro" id="IPR009057">
    <property type="entry name" value="Homeodomain-like_sf"/>
</dbReference>
<dbReference type="SUPFAM" id="SSF46689">
    <property type="entry name" value="Homeodomain-like"/>
    <property type="match status" value="1"/>
</dbReference>
<dbReference type="GO" id="GO:0003700">
    <property type="term" value="F:DNA-binding transcription factor activity"/>
    <property type="evidence" value="ECO:0007669"/>
    <property type="project" value="TreeGrafter"/>
</dbReference>
<evidence type="ECO:0000259" key="5">
    <source>
        <dbReference type="PROSITE" id="PS50977"/>
    </source>
</evidence>
<dbReference type="Gene3D" id="1.10.357.10">
    <property type="entry name" value="Tetracycline Repressor, domain 2"/>
    <property type="match status" value="1"/>
</dbReference>
<evidence type="ECO:0000256" key="4">
    <source>
        <dbReference type="PROSITE-ProRule" id="PRU00335"/>
    </source>
</evidence>
<protein>
    <submittedName>
        <fullName evidence="6">Gamma-butyrolactone-binding protein</fullName>
    </submittedName>
</protein>
<sequence length="207" mass="22449">MTPPTQERAQRTREALLWAAAEEFDAHGYAGAGITRILKRAGVTAGALYFHFGSKQGLADAVVAAQARTIVPRIGSDGLQRLVDITLVWAWQLQSDPLLRAGVRLAVEQGGQGGQDPSSFHSWKVLMEECLHAADRRGELREGVDPERVATFVVGACTGVQLYGQLRNGRKDLAEQVVHMWQLLLPGVAAPGKLARFDLDVRRGMGG</sequence>
<dbReference type="GO" id="GO:0000976">
    <property type="term" value="F:transcription cis-regulatory region binding"/>
    <property type="evidence" value="ECO:0007669"/>
    <property type="project" value="TreeGrafter"/>
</dbReference>
<dbReference type="InterPro" id="IPR047923">
    <property type="entry name" value="ArpA-like"/>
</dbReference>
<keyword evidence="2 4" id="KW-0238">DNA-binding</keyword>
<gene>
    <name evidence="6" type="ORF">GCM10010334_33080</name>
</gene>
<dbReference type="PANTHER" id="PTHR30055:SF234">
    <property type="entry name" value="HTH-TYPE TRANSCRIPTIONAL REGULATOR BETI"/>
    <property type="match status" value="1"/>
</dbReference>
<dbReference type="InterPro" id="IPR001647">
    <property type="entry name" value="HTH_TetR"/>
</dbReference>
<evidence type="ECO:0000256" key="1">
    <source>
        <dbReference type="ARBA" id="ARBA00023015"/>
    </source>
</evidence>
<dbReference type="InterPro" id="IPR036271">
    <property type="entry name" value="Tet_transcr_reg_TetR-rel_C_sf"/>
</dbReference>
<evidence type="ECO:0000256" key="2">
    <source>
        <dbReference type="ARBA" id="ARBA00023125"/>
    </source>
</evidence>
<evidence type="ECO:0000256" key="3">
    <source>
        <dbReference type="ARBA" id="ARBA00023163"/>
    </source>
</evidence>
<keyword evidence="3" id="KW-0804">Transcription</keyword>
<accession>A0A918WY89</accession>
<dbReference type="InterPro" id="IPR050109">
    <property type="entry name" value="HTH-type_TetR-like_transc_reg"/>
</dbReference>
<dbReference type="Pfam" id="PF21935">
    <property type="entry name" value="TetR_C_45"/>
    <property type="match status" value="1"/>
</dbReference>
<dbReference type="PRINTS" id="PR00455">
    <property type="entry name" value="HTHTETR"/>
</dbReference>
<name>A0A918WY89_9ACTN</name>
<dbReference type="RefSeq" id="WP_189824196.1">
    <property type="nucleotide sequence ID" value="NZ_BMVC01000006.1"/>
</dbReference>
<dbReference type="Pfam" id="PF00440">
    <property type="entry name" value="TetR_N"/>
    <property type="match status" value="1"/>
</dbReference>
<dbReference type="EMBL" id="BMVC01000006">
    <property type="protein sequence ID" value="GHC94750.1"/>
    <property type="molecule type" value="Genomic_DNA"/>
</dbReference>
<evidence type="ECO:0000313" key="7">
    <source>
        <dbReference type="Proteomes" id="UP000638353"/>
    </source>
</evidence>
<dbReference type="NCBIfam" id="NF041196">
    <property type="entry name" value="ScbR_bind_reg"/>
    <property type="match status" value="1"/>
</dbReference>
<dbReference type="SUPFAM" id="SSF48498">
    <property type="entry name" value="Tetracyclin repressor-like, C-terminal domain"/>
    <property type="match status" value="1"/>
</dbReference>
<comment type="caution">
    <text evidence="6">The sequence shown here is derived from an EMBL/GenBank/DDBJ whole genome shotgun (WGS) entry which is preliminary data.</text>
</comment>
<organism evidence="6 7">
    <name type="scientific">Streptomyces finlayi</name>
    <dbReference type="NCBI Taxonomy" id="67296"/>
    <lineage>
        <taxon>Bacteria</taxon>
        <taxon>Bacillati</taxon>
        <taxon>Actinomycetota</taxon>
        <taxon>Actinomycetes</taxon>
        <taxon>Kitasatosporales</taxon>
        <taxon>Streptomycetaceae</taxon>
        <taxon>Streptomyces</taxon>
    </lineage>
</organism>
<reference evidence="6" key="2">
    <citation type="submission" date="2020-09" db="EMBL/GenBank/DDBJ databases">
        <authorList>
            <person name="Sun Q."/>
            <person name="Ohkuma M."/>
        </authorList>
    </citation>
    <scope>NUCLEOTIDE SEQUENCE</scope>
    <source>
        <strain evidence="6">JCM 4637</strain>
    </source>
</reference>
<feature type="domain" description="HTH tetR-type" evidence="5">
    <location>
        <begin position="10"/>
        <end position="70"/>
    </location>
</feature>